<dbReference type="EMBL" id="AJWJ01000152">
    <property type="protein sequence ID" value="KAF2074337.1"/>
    <property type="molecule type" value="Genomic_DNA"/>
</dbReference>
<organism evidence="11 12">
    <name type="scientific">Polysphondylium violaceum</name>
    <dbReference type="NCBI Taxonomy" id="133409"/>
    <lineage>
        <taxon>Eukaryota</taxon>
        <taxon>Amoebozoa</taxon>
        <taxon>Evosea</taxon>
        <taxon>Eumycetozoa</taxon>
        <taxon>Dictyostelia</taxon>
        <taxon>Dictyosteliales</taxon>
        <taxon>Dictyosteliaceae</taxon>
        <taxon>Polysphondylium</taxon>
    </lineage>
</organism>
<reference evidence="11" key="1">
    <citation type="submission" date="2020-01" db="EMBL/GenBank/DDBJ databases">
        <title>Development of genomics and gene disruption for Polysphondylium violaceum indicates a role for the polyketide synthase stlB in stalk morphogenesis.</title>
        <authorList>
            <person name="Narita B."/>
            <person name="Kawabe Y."/>
            <person name="Kin K."/>
            <person name="Saito T."/>
            <person name="Gibbs R."/>
            <person name="Kuspa A."/>
            <person name="Muzny D."/>
            <person name="Queller D."/>
            <person name="Richards S."/>
            <person name="Strassman J."/>
            <person name="Sucgang R."/>
            <person name="Worley K."/>
            <person name="Schaap P."/>
        </authorList>
    </citation>
    <scope>NUCLEOTIDE SEQUENCE</scope>
    <source>
        <strain evidence="11">QSvi11</strain>
    </source>
</reference>
<evidence type="ECO:0000256" key="7">
    <source>
        <dbReference type="ARBA" id="ARBA00023128"/>
    </source>
</evidence>
<dbReference type="InterPro" id="IPR018108">
    <property type="entry name" value="MCP_transmembrane"/>
</dbReference>
<dbReference type="SUPFAM" id="SSF103506">
    <property type="entry name" value="Mitochondrial carrier"/>
    <property type="match status" value="1"/>
</dbReference>
<comment type="similarity">
    <text evidence="2 10">Belongs to the mitochondrial carrier (TC 2.A.29) family.</text>
</comment>
<accession>A0A8J4PWV6</accession>
<dbReference type="InterPro" id="IPR050567">
    <property type="entry name" value="Mitochondrial_Carrier"/>
</dbReference>
<sequence length="280" mass="30071">MSTERGIKDSIAGTAAGVACLFTGHPFDTVRVRVQTSTTPVGIIETLKNTVKYEGFTGLYKGVTSPLIGMMVENAVLFAGYGQMKQLLQKDPSIPLTIPQCSIAGGFAGLCASTILTPVELIKCRLQVQTTGSAKYKGSFDCMVQILKEGGIKGIYRGFGPTVAREIVGNMAFFSVYESCKRYFGAHSPNAELNIPSLIVSGGLGGMAYWTVLYPVDVAKSKIQIMEGGPAPSIVSVLRDIYKREGIKGCFRGYTPTIIRSFPANAAMFSVYELVIKFLG</sequence>
<dbReference type="OrthoDB" id="409586at2759"/>
<keyword evidence="6" id="KW-1133">Transmembrane helix</keyword>
<keyword evidence="4 9" id="KW-0812">Transmembrane</keyword>
<dbReference type="InterPro" id="IPR002067">
    <property type="entry name" value="MCP"/>
</dbReference>
<keyword evidence="3 10" id="KW-0813">Transport</keyword>
<dbReference type="PRINTS" id="PR00926">
    <property type="entry name" value="MITOCARRIER"/>
</dbReference>
<dbReference type="Pfam" id="PF00153">
    <property type="entry name" value="Mito_carr"/>
    <property type="match status" value="3"/>
</dbReference>
<dbReference type="PANTHER" id="PTHR45624:SF12">
    <property type="entry name" value="MITOCHONDRIAL ORNITHINE TRANSPORTER 1"/>
    <property type="match status" value="1"/>
</dbReference>
<evidence type="ECO:0000256" key="1">
    <source>
        <dbReference type="ARBA" id="ARBA00004225"/>
    </source>
</evidence>
<keyword evidence="8 9" id="KW-0472">Membrane</keyword>
<dbReference type="Gene3D" id="1.50.40.10">
    <property type="entry name" value="Mitochondrial carrier domain"/>
    <property type="match status" value="1"/>
</dbReference>
<gene>
    <name evidence="11" type="ORF">CYY_004358</name>
</gene>
<feature type="repeat" description="Solcar" evidence="9">
    <location>
        <begin position="96"/>
        <end position="183"/>
    </location>
</feature>
<comment type="subcellular location">
    <subcellularLocation>
        <location evidence="1">Mitochondrion membrane</location>
        <topology evidence="1">Multi-pass membrane protein</topology>
    </subcellularLocation>
</comment>
<evidence type="ECO:0000256" key="8">
    <source>
        <dbReference type="ARBA" id="ARBA00023136"/>
    </source>
</evidence>
<proteinExistence type="inferred from homology"/>
<protein>
    <recommendedName>
        <fullName evidence="13">Mitochondrial substrate carrier family protein</fullName>
    </recommendedName>
</protein>
<dbReference type="GO" id="GO:0000064">
    <property type="term" value="F:L-ornithine transmembrane transporter activity"/>
    <property type="evidence" value="ECO:0007669"/>
    <property type="project" value="TreeGrafter"/>
</dbReference>
<evidence type="ECO:0000256" key="10">
    <source>
        <dbReference type="RuleBase" id="RU000488"/>
    </source>
</evidence>
<dbReference type="PANTHER" id="PTHR45624">
    <property type="entry name" value="MITOCHONDRIAL BASIC AMINO ACIDS TRANSPORTER-RELATED"/>
    <property type="match status" value="1"/>
</dbReference>
<evidence type="ECO:0000313" key="11">
    <source>
        <dbReference type="EMBL" id="KAF2074337.1"/>
    </source>
</evidence>
<dbReference type="InterPro" id="IPR023395">
    <property type="entry name" value="MCP_dom_sf"/>
</dbReference>
<name>A0A8J4PWV6_9MYCE</name>
<evidence type="ECO:0000256" key="3">
    <source>
        <dbReference type="ARBA" id="ARBA00022448"/>
    </source>
</evidence>
<keyword evidence="7" id="KW-0496">Mitochondrion</keyword>
<evidence type="ECO:0000256" key="6">
    <source>
        <dbReference type="ARBA" id="ARBA00022989"/>
    </source>
</evidence>
<feature type="repeat" description="Solcar" evidence="9">
    <location>
        <begin position="4"/>
        <end position="87"/>
    </location>
</feature>
<dbReference type="PROSITE" id="PS51257">
    <property type="entry name" value="PROKAR_LIPOPROTEIN"/>
    <property type="match status" value="1"/>
</dbReference>
<dbReference type="Proteomes" id="UP000695562">
    <property type="component" value="Unassembled WGS sequence"/>
</dbReference>
<dbReference type="AlphaFoldDB" id="A0A8J4PWV6"/>
<evidence type="ECO:0000256" key="5">
    <source>
        <dbReference type="ARBA" id="ARBA00022737"/>
    </source>
</evidence>
<dbReference type="PROSITE" id="PS50920">
    <property type="entry name" value="SOLCAR"/>
    <property type="match status" value="3"/>
</dbReference>
<keyword evidence="5" id="KW-0677">Repeat</keyword>
<feature type="repeat" description="Solcar" evidence="9">
    <location>
        <begin position="196"/>
        <end position="278"/>
    </location>
</feature>
<evidence type="ECO:0000313" key="12">
    <source>
        <dbReference type="Proteomes" id="UP000695562"/>
    </source>
</evidence>
<comment type="caution">
    <text evidence="11">The sequence shown here is derived from an EMBL/GenBank/DDBJ whole genome shotgun (WGS) entry which is preliminary data.</text>
</comment>
<dbReference type="GO" id="GO:1990575">
    <property type="term" value="P:mitochondrial L-ornithine transmembrane transport"/>
    <property type="evidence" value="ECO:0007669"/>
    <property type="project" value="TreeGrafter"/>
</dbReference>
<evidence type="ECO:0000256" key="9">
    <source>
        <dbReference type="PROSITE-ProRule" id="PRU00282"/>
    </source>
</evidence>
<evidence type="ECO:0000256" key="4">
    <source>
        <dbReference type="ARBA" id="ARBA00022692"/>
    </source>
</evidence>
<evidence type="ECO:0000256" key="2">
    <source>
        <dbReference type="ARBA" id="ARBA00006375"/>
    </source>
</evidence>
<evidence type="ECO:0008006" key="13">
    <source>
        <dbReference type="Google" id="ProtNLM"/>
    </source>
</evidence>
<keyword evidence="12" id="KW-1185">Reference proteome</keyword>
<dbReference type="GO" id="GO:0031966">
    <property type="term" value="C:mitochondrial membrane"/>
    <property type="evidence" value="ECO:0007669"/>
    <property type="project" value="UniProtKB-SubCell"/>
</dbReference>